<protein>
    <submittedName>
        <fullName evidence="2">Uncharacterized protein</fullName>
    </submittedName>
</protein>
<feature type="region of interest" description="Disordered" evidence="1">
    <location>
        <begin position="55"/>
        <end position="99"/>
    </location>
</feature>
<comment type="caution">
    <text evidence="2">The sequence shown here is derived from an EMBL/GenBank/DDBJ whole genome shotgun (WGS) entry which is preliminary data.</text>
</comment>
<dbReference type="Proteomes" id="UP001188597">
    <property type="component" value="Unassembled WGS sequence"/>
</dbReference>
<evidence type="ECO:0000313" key="2">
    <source>
        <dbReference type="EMBL" id="KAK3004612.1"/>
    </source>
</evidence>
<keyword evidence="3" id="KW-1185">Reference proteome</keyword>
<reference evidence="2" key="1">
    <citation type="submission" date="2022-12" db="EMBL/GenBank/DDBJ databases">
        <title>Draft genome assemblies for two species of Escallonia (Escalloniales).</title>
        <authorList>
            <person name="Chanderbali A."/>
            <person name="Dervinis C."/>
            <person name="Anghel I."/>
            <person name="Soltis D."/>
            <person name="Soltis P."/>
            <person name="Zapata F."/>
        </authorList>
    </citation>
    <scope>NUCLEOTIDE SEQUENCE</scope>
    <source>
        <strain evidence="2">UCBG64.0493</strain>
        <tissue evidence="2">Leaf</tissue>
    </source>
</reference>
<evidence type="ECO:0000313" key="3">
    <source>
        <dbReference type="Proteomes" id="UP001188597"/>
    </source>
</evidence>
<proteinExistence type="predicted"/>
<dbReference type="EMBL" id="JAVXUP010002232">
    <property type="protein sequence ID" value="KAK3004612.1"/>
    <property type="molecule type" value="Genomic_DNA"/>
</dbReference>
<dbReference type="AlphaFoldDB" id="A0AA88V9T8"/>
<accession>A0AA88V9T8</accession>
<gene>
    <name evidence="2" type="ORF">RJ639_018469</name>
</gene>
<sequence>MFMDAISKSKIEVLLLLKKLRADTREIALAQIKEQPIPSIDFHSRRKCRTNPCLRRRLQQESAGSPEESQPGPKLRRDRDEIPVLGEGRMPLVPQRGGGRRVLPEARGVAAAVLGTLQLDSKVTVETFDIGVLLVTLADIMQEFSSSLLPFLSVK</sequence>
<name>A0AA88V9T8_9ASTE</name>
<evidence type="ECO:0000256" key="1">
    <source>
        <dbReference type="SAM" id="MobiDB-lite"/>
    </source>
</evidence>
<organism evidence="2 3">
    <name type="scientific">Escallonia herrerae</name>
    <dbReference type="NCBI Taxonomy" id="1293975"/>
    <lineage>
        <taxon>Eukaryota</taxon>
        <taxon>Viridiplantae</taxon>
        <taxon>Streptophyta</taxon>
        <taxon>Embryophyta</taxon>
        <taxon>Tracheophyta</taxon>
        <taxon>Spermatophyta</taxon>
        <taxon>Magnoliopsida</taxon>
        <taxon>eudicotyledons</taxon>
        <taxon>Gunneridae</taxon>
        <taxon>Pentapetalae</taxon>
        <taxon>asterids</taxon>
        <taxon>campanulids</taxon>
        <taxon>Escalloniales</taxon>
        <taxon>Escalloniaceae</taxon>
        <taxon>Escallonia</taxon>
    </lineage>
</organism>